<dbReference type="AlphaFoldDB" id="L8FZK8"/>
<keyword evidence="4" id="KW-0274">FAD</keyword>
<organism evidence="8 9">
    <name type="scientific">Pseudogymnoascus destructans (strain ATCC MYA-4855 / 20631-21)</name>
    <name type="common">Bat white-nose syndrome fungus</name>
    <name type="synonym">Geomyces destructans</name>
    <dbReference type="NCBI Taxonomy" id="658429"/>
    <lineage>
        <taxon>Eukaryota</taxon>
        <taxon>Fungi</taxon>
        <taxon>Dikarya</taxon>
        <taxon>Ascomycota</taxon>
        <taxon>Pezizomycotina</taxon>
        <taxon>Leotiomycetes</taxon>
        <taxon>Thelebolales</taxon>
        <taxon>Thelebolaceae</taxon>
        <taxon>Pseudogymnoascus</taxon>
    </lineage>
</organism>
<comment type="cofactor">
    <cofactor evidence="1">
        <name>FAD</name>
        <dbReference type="ChEBI" id="CHEBI:57692"/>
    </cofactor>
</comment>
<dbReference type="SUPFAM" id="SSF56176">
    <property type="entry name" value="FAD-binding/transporter-associated domain-like"/>
    <property type="match status" value="1"/>
</dbReference>
<dbReference type="STRING" id="658429.L8FZK8"/>
<proteinExistence type="inferred from homology"/>
<feature type="domain" description="FAD-binding PCMH-type" evidence="7">
    <location>
        <begin position="52"/>
        <end position="225"/>
    </location>
</feature>
<dbReference type="GO" id="GO:0071949">
    <property type="term" value="F:FAD binding"/>
    <property type="evidence" value="ECO:0007669"/>
    <property type="project" value="InterPro"/>
</dbReference>
<dbReference type="Proteomes" id="UP000011064">
    <property type="component" value="Unassembled WGS sequence"/>
</dbReference>
<keyword evidence="9" id="KW-1185">Reference proteome</keyword>
<reference evidence="9" key="1">
    <citation type="submission" date="2010-09" db="EMBL/GenBank/DDBJ databases">
        <title>The genome sequence of Geomyces destructans 20631-21.</title>
        <authorList>
            <consortium name="The Broad Institute Genome Sequencing Platform"/>
            <person name="Cuomo C.A."/>
            <person name="Blehert D.S."/>
            <person name="Lorch J.M."/>
            <person name="Young S.K."/>
            <person name="Zeng Q."/>
            <person name="Gargeya S."/>
            <person name="Fitzgerald M."/>
            <person name="Haas B."/>
            <person name="Abouelleil A."/>
            <person name="Alvarado L."/>
            <person name="Arachchi H.M."/>
            <person name="Berlin A."/>
            <person name="Brown A."/>
            <person name="Chapman S.B."/>
            <person name="Chen Z."/>
            <person name="Dunbar C."/>
            <person name="Freedman E."/>
            <person name="Gearin G."/>
            <person name="Gellesch M."/>
            <person name="Goldberg J."/>
            <person name="Griggs A."/>
            <person name="Gujja S."/>
            <person name="Heiman D."/>
            <person name="Howarth C."/>
            <person name="Larson L."/>
            <person name="Lui A."/>
            <person name="MacDonald P.J.P."/>
            <person name="Montmayeur A."/>
            <person name="Murphy C."/>
            <person name="Neiman D."/>
            <person name="Pearson M."/>
            <person name="Priest M."/>
            <person name="Roberts A."/>
            <person name="Saif S."/>
            <person name="Shea T."/>
            <person name="Shenoy N."/>
            <person name="Sisk P."/>
            <person name="Stolte C."/>
            <person name="Sykes S."/>
            <person name="Wortman J."/>
            <person name="Nusbaum C."/>
            <person name="Birren B."/>
        </authorList>
    </citation>
    <scope>NUCLEOTIDE SEQUENCE [LARGE SCALE GENOMIC DNA]</scope>
    <source>
        <strain evidence="9">ATCC MYA-4855 / 20631-21</strain>
    </source>
</reference>
<sequence length="341" mass="35650">MKLPALLSLGFLAASINATTPLLNCLSSAHVPFITPTSPTWPLFASPFNSRVTYIPAAIIIPISTSQLAAAVACGAAHKVKVTPKAGGHSYASLGLGGEDGHLVIELDEMAGVSLNREMGIATIGPGARLGDVATGIYNQGKRAFSHGTCPGVGIGGHVLHGGYGMSSRNHGSALDWVDSMTVVLANASVVDCSAHLHPSLFFAMLGAGSSFGIATEFRFRTFEAPEVVTWFSAALPWDGETAVEGLEELELFTRYRMPSELNMRLMASVNGSSLDGVFYGDRAGLDGALGPFLDKVNGSIARAGTTGWIGGLEHFSESATGLIVPEPYNIASAFFPLPRR</sequence>
<dbReference type="InterPro" id="IPR036318">
    <property type="entry name" value="FAD-bd_PCMH-like_sf"/>
</dbReference>
<dbReference type="VEuPathDB" id="FungiDB:GMDG_07975"/>
<dbReference type="OrthoDB" id="407275at2759"/>
<dbReference type="GO" id="GO:0016491">
    <property type="term" value="F:oxidoreductase activity"/>
    <property type="evidence" value="ECO:0007669"/>
    <property type="project" value="UniProtKB-KW"/>
</dbReference>
<keyword evidence="3" id="KW-0285">Flavoprotein</keyword>
<evidence type="ECO:0000256" key="3">
    <source>
        <dbReference type="ARBA" id="ARBA00022630"/>
    </source>
</evidence>
<feature type="signal peptide" evidence="6">
    <location>
        <begin position="1"/>
        <end position="18"/>
    </location>
</feature>
<keyword evidence="6" id="KW-0732">Signal</keyword>
<evidence type="ECO:0000256" key="1">
    <source>
        <dbReference type="ARBA" id="ARBA00001974"/>
    </source>
</evidence>
<dbReference type="Pfam" id="PF01565">
    <property type="entry name" value="FAD_binding_4"/>
    <property type="match status" value="1"/>
</dbReference>
<dbReference type="HOGENOM" id="CLU_018354_10_1_1"/>
<dbReference type="PANTHER" id="PTHR42973">
    <property type="entry name" value="BINDING OXIDOREDUCTASE, PUTATIVE (AFU_ORTHOLOGUE AFUA_1G17690)-RELATED"/>
    <property type="match status" value="1"/>
</dbReference>
<dbReference type="PROSITE" id="PS51387">
    <property type="entry name" value="FAD_PCMH"/>
    <property type="match status" value="1"/>
</dbReference>
<dbReference type="InParanoid" id="L8FZK8"/>
<dbReference type="InterPro" id="IPR006094">
    <property type="entry name" value="Oxid_FAD_bind_N"/>
</dbReference>
<evidence type="ECO:0000256" key="6">
    <source>
        <dbReference type="SAM" id="SignalP"/>
    </source>
</evidence>
<keyword evidence="5" id="KW-0560">Oxidoreductase</keyword>
<dbReference type="InterPro" id="IPR016169">
    <property type="entry name" value="FAD-bd_PCMH_sub2"/>
</dbReference>
<name>L8FZK8_PSED2</name>
<evidence type="ECO:0000259" key="7">
    <source>
        <dbReference type="PROSITE" id="PS51387"/>
    </source>
</evidence>
<protein>
    <recommendedName>
        <fullName evidence="7">FAD-binding PCMH-type domain-containing protein</fullName>
    </recommendedName>
</protein>
<dbReference type="Gene3D" id="3.40.462.20">
    <property type="match status" value="1"/>
</dbReference>
<dbReference type="Gene3D" id="3.30.465.10">
    <property type="match status" value="1"/>
</dbReference>
<dbReference type="EMBL" id="GL573450">
    <property type="protein sequence ID" value="ELR06450.1"/>
    <property type="molecule type" value="Genomic_DNA"/>
</dbReference>
<evidence type="ECO:0000256" key="5">
    <source>
        <dbReference type="ARBA" id="ARBA00023002"/>
    </source>
</evidence>
<feature type="chain" id="PRO_5003989363" description="FAD-binding PCMH-type domain-containing protein" evidence="6">
    <location>
        <begin position="19"/>
        <end position="341"/>
    </location>
</feature>
<accession>L8FZK8</accession>
<dbReference type="PANTHER" id="PTHR42973:SF39">
    <property type="entry name" value="FAD-BINDING PCMH-TYPE DOMAIN-CONTAINING PROTEIN"/>
    <property type="match status" value="1"/>
</dbReference>
<evidence type="ECO:0000256" key="4">
    <source>
        <dbReference type="ARBA" id="ARBA00022827"/>
    </source>
</evidence>
<evidence type="ECO:0000313" key="8">
    <source>
        <dbReference type="EMBL" id="ELR06450.1"/>
    </source>
</evidence>
<dbReference type="InterPro" id="IPR050416">
    <property type="entry name" value="FAD-linked_Oxidoreductase"/>
</dbReference>
<dbReference type="InterPro" id="IPR016166">
    <property type="entry name" value="FAD-bd_PCMH"/>
</dbReference>
<gene>
    <name evidence="8" type="ORF">GMDG_07975</name>
</gene>
<evidence type="ECO:0000256" key="2">
    <source>
        <dbReference type="ARBA" id="ARBA00005466"/>
    </source>
</evidence>
<evidence type="ECO:0000313" key="9">
    <source>
        <dbReference type="Proteomes" id="UP000011064"/>
    </source>
</evidence>
<comment type="similarity">
    <text evidence="2">Belongs to the oxygen-dependent FAD-linked oxidoreductase family.</text>
</comment>